<dbReference type="OrthoDB" id="4391631at2"/>
<evidence type="ECO:0000313" key="1">
    <source>
        <dbReference type="EMBL" id="MBB4882289.1"/>
    </source>
</evidence>
<evidence type="ECO:0000313" key="2">
    <source>
        <dbReference type="Proteomes" id="UP000560081"/>
    </source>
</evidence>
<comment type="caution">
    <text evidence="1">The sequence shown here is derived from an EMBL/GenBank/DDBJ whole genome shotgun (WGS) entry which is preliminary data.</text>
</comment>
<sequence length="427" mass="45953">MTTDKSDLQVFQSDDGLLVWGPSASMALFDSKAARTARPVPRDLLGKMTLAAGVIGLALTSDEYRGIYFRPDDESLAFAREHGIDLRNVTSGVMRAKDIAGGKGGEIAKHVGFVAVPPDPTLMVLSAVLTTQMSIVDQLEKIQDYLKEMDHKLDRLMRQRKLEVTGLLGGVVLAIDEAETVQSATGHVSEVTWSKVQANSLVLQQIQAEAVAQLAAMADEIIACKDDVDELAKVVRRETEGVQFWLGVLARAVATQDRQHLLELARVEGQHPDQLEAHRRGLVAARSHRLGRITDALRRINESLVGAGTLTNFGYVANPLSSRAVTRGSEEITGHVLTFAAHADVNLDDLGQVEGKAWLSAVRGLAGDVKSGVDDTASTAARRVGQFSRVIKTAGEERALARAERIRARRAAGAAVEDASADTDTEA</sequence>
<gene>
    <name evidence="1" type="ORF">BJ976_000640</name>
</gene>
<protein>
    <submittedName>
        <fullName evidence="1">Uncharacterized protein</fullName>
    </submittedName>
</protein>
<dbReference type="AlphaFoldDB" id="A0A4Y8WX33"/>
<reference evidence="1 2" key="1">
    <citation type="submission" date="2020-08" db="EMBL/GenBank/DDBJ databases">
        <title>Sequencing the genomes of 1000 actinobacteria strains.</title>
        <authorList>
            <person name="Klenk H.-P."/>
        </authorList>
    </citation>
    <scope>NUCLEOTIDE SEQUENCE [LARGE SCALE GENOMIC DNA]</scope>
    <source>
        <strain evidence="1 2">DSM 19079</strain>
    </source>
</reference>
<dbReference type="Proteomes" id="UP000560081">
    <property type="component" value="Unassembled WGS sequence"/>
</dbReference>
<dbReference type="RefSeq" id="WP_135030661.1">
    <property type="nucleotide sequence ID" value="NZ_BMLA01000005.1"/>
</dbReference>
<name>A0A4Y8WX33_9MICC</name>
<accession>A0A4Y8WX33</accession>
<keyword evidence="2" id="KW-1185">Reference proteome</keyword>
<organism evidence="1 2">
    <name type="scientific">Micrococcus flavus</name>
    <dbReference type="NCBI Taxonomy" id="384602"/>
    <lineage>
        <taxon>Bacteria</taxon>
        <taxon>Bacillati</taxon>
        <taxon>Actinomycetota</taxon>
        <taxon>Actinomycetes</taxon>
        <taxon>Micrococcales</taxon>
        <taxon>Micrococcaceae</taxon>
        <taxon>Micrococcus</taxon>
    </lineage>
</organism>
<dbReference type="EMBL" id="JACHMC010000001">
    <property type="protein sequence ID" value="MBB4882289.1"/>
    <property type="molecule type" value="Genomic_DNA"/>
</dbReference>
<proteinExistence type="predicted"/>